<dbReference type="EMBL" id="JBEDNW010000008">
    <property type="protein sequence ID" value="MEZ3168437.1"/>
    <property type="molecule type" value="Genomic_DNA"/>
</dbReference>
<gene>
    <name evidence="3" type="ORF">ABNG02_13990</name>
    <name evidence="2" type="ORF">GCM10008994_15340</name>
</gene>
<evidence type="ECO:0000313" key="4">
    <source>
        <dbReference type="Proteomes" id="UP001501425"/>
    </source>
</evidence>
<dbReference type="AlphaFoldDB" id="A0AAV3SRK6"/>
<reference evidence="2" key="1">
    <citation type="journal article" date="2014" name="Int. J. Syst. Evol. Microbiol.">
        <title>Complete genome sequence of Corynebacterium casei LMG S-19264T (=DSM 44701T), isolated from a smear-ripened cheese.</title>
        <authorList>
            <consortium name="US DOE Joint Genome Institute (JGI-PGF)"/>
            <person name="Walter F."/>
            <person name="Albersmeier A."/>
            <person name="Kalinowski J."/>
            <person name="Ruckert C."/>
        </authorList>
    </citation>
    <scope>NUCLEOTIDE SEQUENCE</scope>
    <source>
        <strain evidence="2">JCM 14265</strain>
    </source>
</reference>
<comment type="caution">
    <text evidence="2">The sequence shown here is derived from an EMBL/GenBank/DDBJ whole genome shotgun (WGS) entry which is preliminary data.</text>
</comment>
<feature type="compositionally biased region" description="Basic and acidic residues" evidence="1">
    <location>
        <begin position="127"/>
        <end position="139"/>
    </location>
</feature>
<evidence type="ECO:0000313" key="2">
    <source>
        <dbReference type="EMBL" id="GAA0541196.1"/>
    </source>
</evidence>
<sequence>MTRWRAKRRYEANRRFGERADEALVAISILKAKRDGIDLEQSEDDLRAKLESGHHLLEQIRDALDEDPNADPYELAIAEQMQENAITARSRLVGDFDDLIEVMEAVEETLTYQQGLDDVREKLKEISETANRTSRDSINRMRGTLADGTR</sequence>
<organism evidence="2 4">
    <name type="scientific">Halorubrum ejinorense</name>
    <dbReference type="NCBI Taxonomy" id="425309"/>
    <lineage>
        <taxon>Archaea</taxon>
        <taxon>Methanobacteriati</taxon>
        <taxon>Methanobacteriota</taxon>
        <taxon>Stenosarchaea group</taxon>
        <taxon>Halobacteria</taxon>
        <taxon>Halobacteriales</taxon>
        <taxon>Haloferacaceae</taxon>
        <taxon>Halorubrum</taxon>
    </lineage>
</organism>
<feature type="region of interest" description="Disordered" evidence="1">
    <location>
        <begin position="127"/>
        <end position="150"/>
    </location>
</feature>
<evidence type="ECO:0000313" key="3">
    <source>
        <dbReference type="EMBL" id="MEZ3168437.1"/>
    </source>
</evidence>
<dbReference type="EMBL" id="BAAADQ010000006">
    <property type="protein sequence ID" value="GAA0541196.1"/>
    <property type="molecule type" value="Genomic_DNA"/>
</dbReference>
<proteinExistence type="predicted"/>
<evidence type="ECO:0000256" key="1">
    <source>
        <dbReference type="SAM" id="MobiDB-lite"/>
    </source>
</evidence>
<reference evidence="3 5" key="3">
    <citation type="submission" date="2024-06" db="EMBL/GenBank/DDBJ databases">
        <title>Halorubrum miltondacostae sp. nov., a potential PHA producer isolated from an inland solar saltern in Rio Maior, Portugal.</title>
        <authorList>
            <person name="Albuquerque L."/>
            <person name="Viver T."/>
            <person name="Barroso C."/>
            <person name="Claudino R."/>
            <person name="Galvan M."/>
            <person name="Simoes G."/>
            <person name="Lobo Da Cunha A."/>
            <person name="Egas C."/>
        </authorList>
    </citation>
    <scope>NUCLEOTIDE SEQUENCE [LARGE SCALE GENOMIC DNA]</scope>
    <source>
        <strain evidence="3 5">DSM 18646</strain>
    </source>
</reference>
<evidence type="ECO:0000313" key="5">
    <source>
        <dbReference type="Proteomes" id="UP001567571"/>
    </source>
</evidence>
<protein>
    <submittedName>
        <fullName evidence="2">Uncharacterized protein</fullName>
    </submittedName>
</protein>
<dbReference type="Proteomes" id="UP001567571">
    <property type="component" value="Unassembled WGS sequence"/>
</dbReference>
<dbReference type="RefSeq" id="WP_343778011.1">
    <property type="nucleotide sequence ID" value="NZ_BAAADQ010000006.1"/>
</dbReference>
<dbReference type="Proteomes" id="UP001501425">
    <property type="component" value="Unassembled WGS sequence"/>
</dbReference>
<accession>A0AAV3SRK6</accession>
<name>A0AAV3SRK6_9EURY</name>
<reference evidence="2" key="2">
    <citation type="submission" date="2023-12" db="EMBL/GenBank/DDBJ databases">
        <authorList>
            <person name="Sun Q."/>
            <person name="Inoue M."/>
        </authorList>
    </citation>
    <scope>NUCLEOTIDE SEQUENCE</scope>
    <source>
        <strain evidence="2">JCM 14265</strain>
    </source>
</reference>
<keyword evidence="5" id="KW-1185">Reference proteome</keyword>